<dbReference type="eggNOG" id="ENOG5033K8W">
    <property type="taxonomic scope" value="Bacteria"/>
</dbReference>
<reference evidence="3 4" key="1">
    <citation type="submission" date="2011-12" db="EMBL/GenBank/DDBJ databases">
        <title>Whole genome shotgun sequence of Gordonia effusa NBRC 100432.</title>
        <authorList>
            <person name="Yoshida I."/>
            <person name="Takarada H."/>
            <person name="Hosoyama A."/>
            <person name="Tsuchikane K."/>
            <person name="Katsumata H."/>
            <person name="Yamazaki S."/>
            <person name="Fujita N."/>
        </authorList>
    </citation>
    <scope>NUCLEOTIDE SEQUENCE [LARGE SCALE GENOMIC DNA]</scope>
    <source>
        <strain evidence="3 4">NBRC 100432</strain>
    </source>
</reference>
<dbReference type="RefSeq" id="WP_007316640.1">
    <property type="nucleotide sequence ID" value="NZ_BAEH01000023.1"/>
</dbReference>
<sequence>MTEPEIQSWSSPKPFAYGLIAGGVALLVAAVVTLDDPAGSILMVIAALLLFGFGGTAATVRPRLRLVSTGGTPTITVRTVFGAQTYVAADVARLRILSFRRMGRRIGHLEFEFERDQDQAGAATDDDTRIVVMGRWELGADIHEVADALDAAGFHVER</sequence>
<gene>
    <name evidence="3" type="ORF">GOEFS_023_00190</name>
</gene>
<feature type="domain" description="Low molecular weight protein antigen 6 PH" evidence="2">
    <location>
        <begin position="61"/>
        <end position="153"/>
    </location>
</feature>
<dbReference type="OrthoDB" id="4381453at2"/>
<keyword evidence="1" id="KW-1133">Transmembrane helix</keyword>
<evidence type="ECO:0000259" key="2">
    <source>
        <dbReference type="Pfam" id="PF10756"/>
    </source>
</evidence>
<keyword evidence="1" id="KW-0812">Transmembrane</keyword>
<protein>
    <recommendedName>
        <fullName evidence="2">Low molecular weight protein antigen 6 PH domain-containing protein</fullName>
    </recommendedName>
</protein>
<dbReference type="STRING" id="1077974.GOEFS_023_00190"/>
<dbReference type="InterPro" id="IPR019692">
    <property type="entry name" value="CFP-6_PH"/>
</dbReference>
<evidence type="ECO:0000313" key="4">
    <source>
        <dbReference type="Proteomes" id="UP000035034"/>
    </source>
</evidence>
<organism evidence="3 4">
    <name type="scientific">Gordonia effusa NBRC 100432</name>
    <dbReference type="NCBI Taxonomy" id="1077974"/>
    <lineage>
        <taxon>Bacteria</taxon>
        <taxon>Bacillati</taxon>
        <taxon>Actinomycetota</taxon>
        <taxon>Actinomycetes</taxon>
        <taxon>Mycobacteriales</taxon>
        <taxon>Gordoniaceae</taxon>
        <taxon>Gordonia</taxon>
    </lineage>
</organism>
<dbReference type="Proteomes" id="UP000035034">
    <property type="component" value="Unassembled WGS sequence"/>
</dbReference>
<feature type="transmembrane region" description="Helical" evidence="1">
    <location>
        <begin position="40"/>
        <end position="60"/>
    </location>
</feature>
<feature type="transmembrane region" description="Helical" evidence="1">
    <location>
        <begin position="15"/>
        <end position="34"/>
    </location>
</feature>
<evidence type="ECO:0000313" key="3">
    <source>
        <dbReference type="EMBL" id="GAB17302.1"/>
    </source>
</evidence>
<dbReference type="Pfam" id="PF10756">
    <property type="entry name" value="bPH_6"/>
    <property type="match status" value="1"/>
</dbReference>
<keyword evidence="1" id="KW-0472">Membrane</keyword>
<name>H0QWV1_9ACTN</name>
<comment type="caution">
    <text evidence="3">The sequence shown here is derived from an EMBL/GenBank/DDBJ whole genome shotgun (WGS) entry which is preliminary data.</text>
</comment>
<accession>H0QWV1</accession>
<dbReference type="AlphaFoldDB" id="H0QWV1"/>
<keyword evidence="4" id="KW-1185">Reference proteome</keyword>
<dbReference type="EMBL" id="BAEH01000023">
    <property type="protein sequence ID" value="GAB17302.1"/>
    <property type="molecule type" value="Genomic_DNA"/>
</dbReference>
<evidence type="ECO:0000256" key="1">
    <source>
        <dbReference type="SAM" id="Phobius"/>
    </source>
</evidence>
<proteinExistence type="predicted"/>